<keyword evidence="2 9" id="KW-0436">Ligase</keyword>
<proteinExistence type="predicted"/>
<dbReference type="NCBIfam" id="NF006592">
    <property type="entry name" value="PRK09125.1"/>
    <property type="match status" value="1"/>
</dbReference>
<feature type="chain" id="PRO_5030009135" evidence="7">
    <location>
        <begin position="19"/>
        <end position="288"/>
    </location>
</feature>
<keyword evidence="4" id="KW-0227">DNA damage</keyword>
<dbReference type="Pfam" id="PF14743">
    <property type="entry name" value="DNA_ligase_OB_2"/>
    <property type="match status" value="1"/>
</dbReference>
<dbReference type="AlphaFoldDB" id="A0A0J8VDY9"/>
<dbReference type="Gene3D" id="3.30.470.30">
    <property type="entry name" value="DNA ligase/mRNA capping enzyme"/>
    <property type="match status" value="1"/>
</dbReference>
<evidence type="ECO:0000256" key="2">
    <source>
        <dbReference type="ARBA" id="ARBA00022598"/>
    </source>
</evidence>
<dbReference type="InterPro" id="IPR012310">
    <property type="entry name" value="DNA_ligase_ATP-dep_cent"/>
</dbReference>
<dbReference type="GO" id="GO:0005524">
    <property type="term" value="F:ATP binding"/>
    <property type="evidence" value="ECO:0007669"/>
    <property type="project" value="InterPro"/>
</dbReference>
<keyword evidence="7" id="KW-0732">Signal</keyword>
<dbReference type="Proteomes" id="UP000240481">
    <property type="component" value="Unassembled WGS sequence"/>
</dbReference>
<dbReference type="PANTHER" id="PTHR47810:SF1">
    <property type="entry name" value="DNA LIGASE B"/>
    <property type="match status" value="1"/>
</dbReference>
<evidence type="ECO:0000256" key="4">
    <source>
        <dbReference type="ARBA" id="ARBA00022763"/>
    </source>
</evidence>
<reference evidence="9 10" key="1">
    <citation type="submission" date="2018-01" db="EMBL/GenBank/DDBJ databases">
        <title>Whole genome sequencing of Histamine producing bacteria.</title>
        <authorList>
            <person name="Butler K."/>
        </authorList>
    </citation>
    <scope>NUCLEOTIDE SEQUENCE [LARGE SCALE GENOMIC DNA]</scope>
    <source>
        <strain evidence="9 10">DSM 24669</strain>
    </source>
</reference>
<dbReference type="GO" id="GO:0006310">
    <property type="term" value="P:DNA recombination"/>
    <property type="evidence" value="ECO:0007669"/>
    <property type="project" value="InterPro"/>
</dbReference>
<comment type="catalytic activity">
    <reaction evidence="6">
        <text>ATP + (deoxyribonucleotide)n-3'-hydroxyl + 5'-phospho-(deoxyribonucleotide)m = (deoxyribonucleotide)n+m + AMP + diphosphate.</text>
        <dbReference type="EC" id="6.5.1.1"/>
    </reaction>
</comment>
<dbReference type="EMBL" id="PYLZ01000004">
    <property type="protein sequence ID" value="PSW24952.1"/>
    <property type="molecule type" value="Genomic_DNA"/>
</dbReference>
<evidence type="ECO:0000313" key="9">
    <source>
        <dbReference type="EMBL" id="PSW24952.1"/>
    </source>
</evidence>
<dbReference type="Pfam" id="PF01068">
    <property type="entry name" value="DNA_ligase_A_M"/>
    <property type="match status" value="1"/>
</dbReference>
<dbReference type="CDD" id="cd07896">
    <property type="entry name" value="Adenylation_kDNA_ligase_like"/>
    <property type="match status" value="1"/>
</dbReference>
<dbReference type="InterPro" id="IPR012340">
    <property type="entry name" value="NA-bd_OB-fold"/>
</dbReference>
<sequence>MKITPITLALTLSFPLLAHDSAPAIMQAKDLLLTTVQNKQSLEGSISDYLVSEKLDGIRAFWDGKGFVTRSGNKLNAPDWFIDQFPTIPLDGELWAGRGGFQHVARTVLDTLPNEDSWRRISFMVYDTPTPNMTFAQRYTMLNTSITALNHPHIQVIEQFEVNNLDELEKTLDKTSSSGGEGLMIHHKDNLYQLGRSEQLLKLKRYQDAEAKVIGYEEGKGKYTGMMGAIWVVTPDNIRFKIGSGFKDAERQTPPAIGSTVNYRYNGLTESGIPRFARYVRIRNNPDI</sequence>
<dbReference type="GO" id="GO:0006260">
    <property type="term" value="P:DNA replication"/>
    <property type="evidence" value="ECO:0007669"/>
    <property type="project" value="UniProtKB-KW"/>
</dbReference>
<accession>A0A0J8VDY9</accession>
<evidence type="ECO:0000256" key="7">
    <source>
        <dbReference type="SAM" id="SignalP"/>
    </source>
</evidence>
<dbReference type="PROSITE" id="PS50160">
    <property type="entry name" value="DNA_LIGASE_A3"/>
    <property type="match status" value="1"/>
</dbReference>
<dbReference type="GO" id="GO:0006281">
    <property type="term" value="P:DNA repair"/>
    <property type="evidence" value="ECO:0007669"/>
    <property type="project" value="UniProtKB-KW"/>
</dbReference>
<comment type="caution">
    <text evidence="9">The sequence shown here is derived from an EMBL/GenBank/DDBJ whole genome shotgun (WGS) entry which is preliminary data.</text>
</comment>
<dbReference type="InterPro" id="IPR050326">
    <property type="entry name" value="NAD_dep_DNA_ligaseB"/>
</dbReference>
<keyword evidence="10" id="KW-1185">Reference proteome</keyword>
<dbReference type="GO" id="GO:0003910">
    <property type="term" value="F:DNA ligase (ATP) activity"/>
    <property type="evidence" value="ECO:0007669"/>
    <property type="project" value="UniProtKB-EC"/>
</dbReference>
<dbReference type="OrthoDB" id="9782700at2"/>
<evidence type="ECO:0000256" key="5">
    <source>
        <dbReference type="ARBA" id="ARBA00023204"/>
    </source>
</evidence>
<evidence type="ECO:0000256" key="3">
    <source>
        <dbReference type="ARBA" id="ARBA00022705"/>
    </source>
</evidence>
<evidence type="ECO:0000259" key="8">
    <source>
        <dbReference type="PROSITE" id="PS50160"/>
    </source>
</evidence>
<dbReference type="SUPFAM" id="SSF56091">
    <property type="entry name" value="DNA ligase/mRNA capping enzyme, catalytic domain"/>
    <property type="match status" value="1"/>
</dbReference>
<feature type="signal peptide" evidence="7">
    <location>
        <begin position="1"/>
        <end position="18"/>
    </location>
</feature>
<dbReference type="InterPro" id="IPR029319">
    <property type="entry name" value="DNA_ligase_OB"/>
</dbReference>
<comment type="cofactor">
    <cofactor evidence="1">
        <name>a divalent metal cation</name>
        <dbReference type="ChEBI" id="CHEBI:60240"/>
    </cofactor>
</comment>
<dbReference type="RefSeq" id="WP_048897826.1">
    <property type="nucleotide sequence ID" value="NZ_AP024853.1"/>
</dbReference>
<protein>
    <submittedName>
        <fullName evidence="9">DNA ligase</fullName>
    </submittedName>
</protein>
<dbReference type="Gene3D" id="2.40.50.140">
    <property type="entry name" value="Nucleic acid-binding proteins"/>
    <property type="match status" value="1"/>
</dbReference>
<organism evidence="9 10">
    <name type="scientific">Photobacterium swingsii</name>
    <dbReference type="NCBI Taxonomy" id="680026"/>
    <lineage>
        <taxon>Bacteria</taxon>
        <taxon>Pseudomonadati</taxon>
        <taxon>Pseudomonadota</taxon>
        <taxon>Gammaproteobacteria</taxon>
        <taxon>Vibrionales</taxon>
        <taxon>Vibrionaceae</taxon>
        <taxon>Photobacterium</taxon>
    </lineage>
</organism>
<dbReference type="STRING" id="680026.AB733_05305"/>
<keyword evidence="3" id="KW-0235">DNA replication</keyword>
<dbReference type="CDD" id="cd08041">
    <property type="entry name" value="OBF_kDNA_ligase_like"/>
    <property type="match status" value="1"/>
</dbReference>
<evidence type="ECO:0000313" key="10">
    <source>
        <dbReference type="Proteomes" id="UP000240481"/>
    </source>
</evidence>
<dbReference type="SUPFAM" id="SSF50249">
    <property type="entry name" value="Nucleic acid-binding proteins"/>
    <property type="match status" value="1"/>
</dbReference>
<gene>
    <name evidence="9" type="ORF">C9I94_09070</name>
</gene>
<dbReference type="PANTHER" id="PTHR47810">
    <property type="entry name" value="DNA LIGASE"/>
    <property type="match status" value="1"/>
</dbReference>
<evidence type="ECO:0000256" key="1">
    <source>
        <dbReference type="ARBA" id="ARBA00001968"/>
    </source>
</evidence>
<keyword evidence="5" id="KW-0234">DNA repair</keyword>
<dbReference type="Gene3D" id="3.30.1490.70">
    <property type="match status" value="1"/>
</dbReference>
<name>A0A0J8VDY9_9GAMM</name>
<evidence type="ECO:0000256" key="6">
    <source>
        <dbReference type="ARBA" id="ARBA00034003"/>
    </source>
</evidence>
<feature type="domain" description="ATP-dependent DNA ligase family profile" evidence="8">
    <location>
        <begin position="132"/>
        <end position="236"/>
    </location>
</feature>